<dbReference type="InterPro" id="IPR025627">
    <property type="entry name" value="YfzA"/>
</dbReference>
<dbReference type="Pfam" id="PF14118">
    <property type="entry name" value="YfzA"/>
    <property type="match status" value="1"/>
</dbReference>
<proteinExistence type="predicted"/>
<evidence type="ECO:0000256" key="1">
    <source>
        <dbReference type="SAM" id="Phobius"/>
    </source>
</evidence>
<dbReference type="EMBL" id="FMYM01000012">
    <property type="protein sequence ID" value="SDC64920.1"/>
    <property type="molecule type" value="Genomic_DNA"/>
</dbReference>
<dbReference type="AlphaFoldDB" id="A0A1G6NAP6"/>
<feature type="transmembrane region" description="Helical" evidence="1">
    <location>
        <begin position="18"/>
        <end position="43"/>
    </location>
</feature>
<evidence type="ECO:0000313" key="2">
    <source>
        <dbReference type="EMBL" id="SDC64920.1"/>
    </source>
</evidence>
<evidence type="ECO:0000313" key="3">
    <source>
        <dbReference type="Proteomes" id="UP000242662"/>
    </source>
</evidence>
<gene>
    <name evidence="2" type="ORF">SAMN05421737_11230</name>
</gene>
<dbReference type="STRING" id="1464122.SAMN05421737_11230"/>
<dbReference type="RefSeq" id="WP_090776513.1">
    <property type="nucleotide sequence ID" value="NZ_FMYM01000012.1"/>
</dbReference>
<accession>A0A1G6NAP6</accession>
<keyword evidence="1" id="KW-1133">Transmembrane helix</keyword>
<dbReference type="OrthoDB" id="1683959at2"/>
<organism evidence="2 3">
    <name type="scientific">Shouchella lonarensis</name>
    <dbReference type="NCBI Taxonomy" id="1464122"/>
    <lineage>
        <taxon>Bacteria</taxon>
        <taxon>Bacillati</taxon>
        <taxon>Bacillota</taxon>
        <taxon>Bacilli</taxon>
        <taxon>Bacillales</taxon>
        <taxon>Bacillaceae</taxon>
        <taxon>Shouchella</taxon>
    </lineage>
</organism>
<protein>
    <submittedName>
        <fullName evidence="2">YfzA-like protein</fullName>
    </submittedName>
</protein>
<feature type="transmembrane region" description="Helical" evidence="1">
    <location>
        <begin position="64"/>
        <end position="87"/>
    </location>
</feature>
<keyword evidence="1" id="KW-0472">Membrane</keyword>
<dbReference type="Proteomes" id="UP000242662">
    <property type="component" value="Unassembled WGS sequence"/>
</dbReference>
<sequence length="96" mass="11219">MTEINHEVDYDKEERLPWIIWLGLFILLQIVFMVMEYFSWSLIGPGKVAEKLAHFIRLGEWFHVYQSLAANLATLILGVILLINGIFRLTKKAWGE</sequence>
<keyword evidence="1" id="KW-0812">Transmembrane</keyword>
<name>A0A1G6NAP6_9BACI</name>
<keyword evidence="3" id="KW-1185">Reference proteome</keyword>
<reference evidence="3" key="1">
    <citation type="submission" date="2016-09" db="EMBL/GenBank/DDBJ databases">
        <authorList>
            <person name="Varghese N."/>
            <person name="Submissions S."/>
        </authorList>
    </citation>
    <scope>NUCLEOTIDE SEQUENCE [LARGE SCALE GENOMIC DNA]</scope>
    <source>
        <strain evidence="3">25nlg</strain>
    </source>
</reference>